<dbReference type="RefSeq" id="WP_143707544.1">
    <property type="nucleotide sequence ID" value="NZ_CAWNOJ010000049.1"/>
</dbReference>
<dbReference type="Proteomes" id="UP000283568">
    <property type="component" value="Unassembled WGS sequence"/>
</dbReference>
<evidence type="ECO:0000256" key="1">
    <source>
        <dbReference type="SAM" id="MobiDB-lite"/>
    </source>
</evidence>
<feature type="compositionally biased region" description="Basic residues" evidence="1">
    <location>
        <begin position="317"/>
        <end position="326"/>
    </location>
</feature>
<evidence type="ECO:0000313" key="5">
    <source>
        <dbReference type="Proteomes" id="UP000283568"/>
    </source>
</evidence>
<dbReference type="Proteomes" id="UP000225605">
    <property type="component" value="Unassembled WGS sequence"/>
</dbReference>
<reference evidence="2 4" key="1">
    <citation type="journal article" date="2017" name="Nat. Microbiol.">
        <title>Natural product diversity associated with the nematode symbionts Photorhabdus and Xenorhabdus.</title>
        <authorList>
            <person name="Tobias N.J."/>
            <person name="Wolff H."/>
            <person name="Djahanschiri B."/>
            <person name="Grundmann F."/>
            <person name="Kronenwerth M."/>
            <person name="Shi Y.M."/>
            <person name="Simonyi S."/>
            <person name="Grun P."/>
            <person name="Shapiro-Ilan D."/>
            <person name="Pidot S.J."/>
            <person name="Stinear T.P."/>
            <person name="Ebersberger I."/>
            <person name="Bode H.B."/>
        </authorList>
    </citation>
    <scope>NUCLEOTIDE SEQUENCE [LARGE SCALE GENOMIC DNA]</scope>
    <source>
        <strain evidence="2 4">DSM 16337</strain>
    </source>
</reference>
<dbReference type="AlphaFoldDB" id="A0A2D0IK65"/>
<organism evidence="2 4">
    <name type="scientific">Xenorhabdus ehlersii</name>
    <dbReference type="NCBI Taxonomy" id="290111"/>
    <lineage>
        <taxon>Bacteria</taxon>
        <taxon>Pseudomonadati</taxon>
        <taxon>Pseudomonadota</taxon>
        <taxon>Gammaproteobacteria</taxon>
        <taxon>Enterobacterales</taxon>
        <taxon>Morganellaceae</taxon>
        <taxon>Xenorhabdus</taxon>
    </lineage>
</organism>
<feature type="compositionally biased region" description="Pro residues" evidence="1">
    <location>
        <begin position="264"/>
        <end position="283"/>
    </location>
</feature>
<evidence type="ECO:0000313" key="2">
    <source>
        <dbReference type="EMBL" id="PHM22172.1"/>
    </source>
</evidence>
<evidence type="ECO:0000313" key="4">
    <source>
        <dbReference type="Proteomes" id="UP000225605"/>
    </source>
</evidence>
<dbReference type="EMBL" id="RAQI01000008">
    <property type="protein sequence ID" value="RKE87038.1"/>
    <property type="molecule type" value="Genomic_DNA"/>
</dbReference>
<gene>
    <name evidence="3" type="ORF">BDE27_3841</name>
    <name evidence="2" type="ORF">Xehl_03883</name>
</gene>
<proteinExistence type="predicted"/>
<reference evidence="3 5" key="2">
    <citation type="submission" date="2018-09" db="EMBL/GenBank/DDBJ databases">
        <title>Genomic Encyclopedia of Archaeal and Bacterial Type Strains, Phase II (KMG-II): from individual species to whole genera.</title>
        <authorList>
            <person name="Goeker M."/>
        </authorList>
    </citation>
    <scope>NUCLEOTIDE SEQUENCE [LARGE SCALE GENOMIC DNA]</scope>
    <source>
        <strain evidence="3 5">DSM 16337</strain>
    </source>
</reference>
<feature type="region of interest" description="Disordered" evidence="1">
    <location>
        <begin position="207"/>
        <end position="326"/>
    </location>
</feature>
<protein>
    <submittedName>
        <fullName evidence="2">Uncharacterized protein</fullName>
    </submittedName>
</protein>
<comment type="caution">
    <text evidence="2">The sequence shown here is derived from an EMBL/GenBank/DDBJ whole genome shotgun (WGS) entry which is preliminary data.</text>
</comment>
<sequence length="326" mass="37044">MSCRDFFEKVTHLGLITEYRQPNGYTSLRIKNKTPLHLIANVTPQAASRWLGQLGFICITPPATGKRGMYILLPHSCDLNIDRYRRDILSRIVSSERFTDIIQEIQRRSQQANQNQISHQSYTFRPSQISTNQMIDPMRRQRQNQRYNPVASTNAALQHSARPRDPVATQLLTDTPLSIQQSRITAYQHGDMPGTSNFLQTVQLQPSGPIRRQPSSTSQRPTPYQQPATQESFSTLHSLLENTSSQPDPSGLNTRQRSLSPYPYERPPLSIQPPGAPRPPSRPQTPLSLQRPVSPIRPVYDNPSSEDIDDILETLRSHVRTPSPRR</sequence>
<keyword evidence="5" id="KW-1185">Reference proteome</keyword>
<accession>A0A2D0IK65</accession>
<evidence type="ECO:0000313" key="3">
    <source>
        <dbReference type="EMBL" id="RKE87038.1"/>
    </source>
</evidence>
<name>A0A2D0IK65_9GAMM</name>
<dbReference type="EMBL" id="NIBT01000036">
    <property type="protein sequence ID" value="PHM22172.1"/>
    <property type="molecule type" value="Genomic_DNA"/>
</dbReference>
<feature type="compositionally biased region" description="Polar residues" evidence="1">
    <location>
        <begin position="213"/>
        <end position="259"/>
    </location>
</feature>